<protein>
    <recommendedName>
        <fullName evidence="3">DUF4303 domain-containing protein</fullName>
    </recommendedName>
</protein>
<accession>A0A015XGY6</accession>
<dbReference type="PATRIC" id="fig|1339327.3.peg.549"/>
<organism evidence="1 2">
    <name type="scientific">Bacteroides fragilis str. S36L11</name>
    <dbReference type="NCBI Taxonomy" id="1339327"/>
    <lineage>
        <taxon>Bacteria</taxon>
        <taxon>Pseudomonadati</taxon>
        <taxon>Bacteroidota</taxon>
        <taxon>Bacteroidia</taxon>
        <taxon>Bacteroidales</taxon>
        <taxon>Bacteroidaceae</taxon>
        <taxon>Bacteroides</taxon>
    </lineage>
</organism>
<reference evidence="1 2" key="1">
    <citation type="submission" date="2014-02" db="EMBL/GenBank/DDBJ databases">
        <authorList>
            <person name="Sears C."/>
            <person name="Carroll K."/>
            <person name="Sack B.R."/>
            <person name="Qadri F."/>
            <person name="Myers L.L."/>
            <person name="Chung G.-T."/>
            <person name="Escheverria P."/>
            <person name="Fraser C.M."/>
            <person name="Sadzewicz L."/>
            <person name="Shefchek K.A."/>
            <person name="Tallon L."/>
            <person name="Das S.P."/>
            <person name="Daugherty S."/>
            <person name="Mongodin E.F."/>
        </authorList>
    </citation>
    <scope>NUCLEOTIDE SEQUENCE [LARGE SCALE GENOMIC DNA]</scope>
    <source>
        <strain evidence="1 2">S36L11</strain>
    </source>
</reference>
<dbReference type="Proteomes" id="UP000022082">
    <property type="component" value="Unassembled WGS sequence"/>
</dbReference>
<evidence type="ECO:0000313" key="1">
    <source>
        <dbReference type="EMBL" id="EXZ30923.1"/>
    </source>
</evidence>
<evidence type="ECO:0000313" key="2">
    <source>
        <dbReference type="Proteomes" id="UP000022082"/>
    </source>
</evidence>
<dbReference type="AlphaFoldDB" id="A0A015XGY6"/>
<dbReference type="RefSeq" id="WP_032558164.1">
    <property type="nucleotide sequence ID" value="NZ_JGDJ01000111.1"/>
</dbReference>
<comment type="caution">
    <text evidence="1">The sequence shown here is derived from an EMBL/GenBank/DDBJ whole genome shotgun (WGS) entry which is preliminary data.</text>
</comment>
<gene>
    <name evidence="1" type="ORF">M136_5333</name>
</gene>
<proteinExistence type="predicted"/>
<dbReference type="EMBL" id="JGDJ01000111">
    <property type="protein sequence ID" value="EXZ30923.1"/>
    <property type="molecule type" value="Genomic_DNA"/>
</dbReference>
<name>A0A015XGY6_BACFG</name>
<sequence length="176" mass="20941">MSKKKKLDISLYKKEMLQLVNEAIEKMKTEKQDFEVFTICIYTDFNSCYSAVCLDRKEHSDKSLAKSRKWEEEQYQRYLMQGNLEQAELFKPSDEVRETNPSEFELSDFVSIENASFPENYEEDYSEECWEIATPILSEVAQIAYKEVKEKLRIHPLFELAINGEEDWYYPIIPIE</sequence>
<evidence type="ECO:0008006" key="3">
    <source>
        <dbReference type="Google" id="ProtNLM"/>
    </source>
</evidence>